<dbReference type="PRINTS" id="PR00723">
    <property type="entry name" value="SUBTILISIN"/>
</dbReference>
<keyword evidence="4" id="KW-0052">Apoplast</keyword>
<dbReference type="InterPro" id="IPR036852">
    <property type="entry name" value="Peptidase_S8/S53_dom_sf"/>
</dbReference>
<feature type="active site" description="Charge relay system" evidence="10 11">
    <location>
        <position position="152"/>
    </location>
</feature>
<gene>
    <name evidence="16" type="ORF">RchiOBHm_Chr7g0187621</name>
</gene>
<protein>
    <submittedName>
        <fullName evidence="16">Putative tripeptidyl-peptidase II</fullName>
        <ecNumber evidence="16">3.4.14.10</ecNumber>
    </submittedName>
</protein>
<dbReference type="Pfam" id="PF00082">
    <property type="entry name" value="Peptidase_S8"/>
    <property type="match status" value="1"/>
</dbReference>
<dbReference type="GO" id="GO:0008240">
    <property type="term" value="F:tripeptidyl-peptidase activity"/>
    <property type="evidence" value="ECO:0007669"/>
    <property type="project" value="UniProtKB-EC"/>
</dbReference>
<evidence type="ECO:0000313" key="17">
    <source>
        <dbReference type="Proteomes" id="UP000238479"/>
    </source>
</evidence>
<evidence type="ECO:0000256" key="5">
    <source>
        <dbReference type="ARBA" id="ARBA00022525"/>
    </source>
</evidence>
<feature type="active site" description="Charge relay system" evidence="10 11">
    <location>
        <position position="229"/>
    </location>
</feature>
<feature type="active site" description="Charge relay system" evidence="10 11">
    <location>
        <position position="559"/>
    </location>
</feature>
<dbReference type="Pfam" id="PF05922">
    <property type="entry name" value="Inhibitor_I9"/>
    <property type="match status" value="1"/>
</dbReference>
<dbReference type="EC" id="3.4.14.10" evidence="16"/>
<keyword evidence="5" id="KW-0964">Secreted</keyword>
<dbReference type="InterPro" id="IPR041469">
    <property type="entry name" value="Subtilisin-like_FN3"/>
</dbReference>
<feature type="domain" description="Peptidase S8/S53" evidence="13">
    <location>
        <begin position="143"/>
        <end position="597"/>
    </location>
</feature>
<evidence type="ECO:0000259" key="15">
    <source>
        <dbReference type="Pfam" id="PF17766"/>
    </source>
</evidence>
<dbReference type="SUPFAM" id="SSF52743">
    <property type="entry name" value="Subtilisin-like"/>
    <property type="match status" value="1"/>
</dbReference>
<dbReference type="InterPro" id="IPR010259">
    <property type="entry name" value="S8pro/Inhibitor_I9"/>
</dbReference>
<dbReference type="GO" id="GO:0006508">
    <property type="term" value="P:proteolysis"/>
    <property type="evidence" value="ECO:0007669"/>
    <property type="project" value="UniProtKB-KW"/>
</dbReference>
<dbReference type="InterPro" id="IPR045051">
    <property type="entry name" value="SBT"/>
</dbReference>
<accession>A0A2P6P495</accession>
<evidence type="ECO:0000256" key="7">
    <source>
        <dbReference type="ARBA" id="ARBA00022729"/>
    </source>
</evidence>
<dbReference type="InterPro" id="IPR023828">
    <property type="entry name" value="Peptidase_S8_Ser-AS"/>
</dbReference>
<keyword evidence="8 11" id="KW-0378">Hydrolase</keyword>
<dbReference type="GO" id="GO:0009610">
    <property type="term" value="P:response to symbiotic fungus"/>
    <property type="evidence" value="ECO:0007669"/>
    <property type="project" value="UniProtKB-ARBA"/>
</dbReference>
<evidence type="ECO:0000259" key="14">
    <source>
        <dbReference type="Pfam" id="PF05922"/>
    </source>
</evidence>
<feature type="signal peptide" evidence="12">
    <location>
        <begin position="1"/>
        <end position="24"/>
    </location>
</feature>
<dbReference type="Gene3D" id="3.40.50.200">
    <property type="entry name" value="Peptidase S8/S53 domain"/>
    <property type="match status" value="1"/>
</dbReference>
<dbReference type="Pfam" id="PF17766">
    <property type="entry name" value="fn3_6"/>
    <property type="match status" value="1"/>
</dbReference>
<evidence type="ECO:0000256" key="6">
    <source>
        <dbReference type="ARBA" id="ARBA00022670"/>
    </source>
</evidence>
<evidence type="ECO:0000313" key="16">
    <source>
        <dbReference type="EMBL" id="PRQ16749.1"/>
    </source>
</evidence>
<dbReference type="GO" id="GO:0048046">
    <property type="term" value="C:apoplast"/>
    <property type="evidence" value="ECO:0007669"/>
    <property type="project" value="UniProtKB-SubCell"/>
</dbReference>
<keyword evidence="6 11" id="KW-0645">Protease</keyword>
<name>A0A2P6P495_ROSCH</name>
<dbReference type="Gene3D" id="3.50.30.30">
    <property type="match status" value="1"/>
</dbReference>
<dbReference type="GO" id="GO:0004252">
    <property type="term" value="F:serine-type endopeptidase activity"/>
    <property type="evidence" value="ECO:0007669"/>
    <property type="project" value="UniProtKB-UniRule"/>
</dbReference>
<evidence type="ECO:0000256" key="1">
    <source>
        <dbReference type="ARBA" id="ARBA00002076"/>
    </source>
</evidence>
<comment type="subcellular location">
    <subcellularLocation>
        <location evidence="2">Secreted</location>
        <location evidence="2">Extracellular space</location>
        <location evidence="2">Apoplast</location>
    </subcellularLocation>
</comment>
<dbReference type="PROSITE" id="PS00138">
    <property type="entry name" value="SUBTILASE_SER"/>
    <property type="match status" value="1"/>
</dbReference>
<dbReference type="Gene3D" id="2.60.40.2310">
    <property type="match status" value="1"/>
</dbReference>
<dbReference type="FunFam" id="2.60.40.2310:FF:000001">
    <property type="entry name" value="Subtilisin-like protease SBT1.5"/>
    <property type="match status" value="1"/>
</dbReference>
<dbReference type="FunFam" id="3.30.70.80:FF:000002">
    <property type="entry name" value="Subtilisin-like protease SBT5.3"/>
    <property type="match status" value="1"/>
</dbReference>
<dbReference type="Gramene" id="PRQ16749">
    <property type="protein sequence ID" value="PRQ16749"/>
    <property type="gene ID" value="RchiOBHm_Chr7g0187621"/>
</dbReference>
<evidence type="ECO:0000256" key="9">
    <source>
        <dbReference type="ARBA" id="ARBA00022825"/>
    </source>
</evidence>
<comment type="similarity">
    <text evidence="3 11">Belongs to the peptidase S8 family.</text>
</comment>
<proteinExistence type="inferred from homology"/>
<evidence type="ECO:0000256" key="8">
    <source>
        <dbReference type="ARBA" id="ARBA00022801"/>
    </source>
</evidence>
<comment type="caution">
    <text evidence="16">The sequence shown here is derived from an EMBL/GenBank/DDBJ whole genome shotgun (WGS) entry which is preliminary data.</text>
</comment>
<dbReference type="GO" id="GO:0009609">
    <property type="term" value="P:response to symbiotic bacterium"/>
    <property type="evidence" value="ECO:0007669"/>
    <property type="project" value="UniProtKB-ARBA"/>
</dbReference>
<dbReference type="InterPro" id="IPR015500">
    <property type="entry name" value="Peptidase_S8_subtilisin-rel"/>
</dbReference>
<dbReference type="CDD" id="cd02120">
    <property type="entry name" value="PA_subtilisin_like"/>
    <property type="match status" value="1"/>
</dbReference>
<dbReference type="PANTHER" id="PTHR10795">
    <property type="entry name" value="PROPROTEIN CONVERTASE SUBTILISIN/KEXIN"/>
    <property type="match status" value="1"/>
</dbReference>
<evidence type="ECO:0000256" key="10">
    <source>
        <dbReference type="PIRSR" id="PIRSR615500-1"/>
    </source>
</evidence>
<dbReference type="PROSITE" id="PS51892">
    <property type="entry name" value="SUBTILASE"/>
    <property type="match status" value="1"/>
</dbReference>
<dbReference type="CDD" id="cd04852">
    <property type="entry name" value="Peptidases_S8_3"/>
    <property type="match status" value="1"/>
</dbReference>
<feature type="domain" description="Subtilisin-like protease fibronectin type-III" evidence="15">
    <location>
        <begin position="674"/>
        <end position="769"/>
    </location>
</feature>
<dbReference type="Gene3D" id="3.30.70.80">
    <property type="entry name" value="Peptidase S8 propeptide/proteinase inhibitor I9"/>
    <property type="match status" value="1"/>
</dbReference>
<feature type="domain" description="Inhibitor I9" evidence="14">
    <location>
        <begin position="38"/>
        <end position="117"/>
    </location>
</feature>
<dbReference type="FunFam" id="3.50.30.30:FF:000005">
    <property type="entry name" value="subtilisin-like protease SBT1.5"/>
    <property type="match status" value="1"/>
</dbReference>
<keyword evidence="9 11" id="KW-0720">Serine protease</keyword>
<dbReference type="InterPro" id="IPR034197">
    <property type="entry name" value="Peptidases_S8_3"/>
</dbReference>
<dbReference type="OMA" id="CFTSIAR"/>
<dbReference type="InterPro" id="IPR037045">
    <property type="entry name" value="S8pro/Inhibitor_I9_sf"/>
</dbReference>
<dbReference type="OrthoDB" id="206201at2759"/>
<comment type="function">
    <text evidence="1">Required for arbuscular mycorrhiza (AM) development during AM symbiosis with AM fungi (e.g. Glomeromycota intraradices).</text>
</comment>
<evidence type="ECO:0000256" key="4">
    <source>
        <dbReference type="ARBA" id="ARBA00022523"/>
    </source>
</evidence>
<evidence type="ECO:0000259" key="13">
    <source>
        <dbReference type="Pfam" id="PF00082"/>
    </source>
</evidence>
<evidence type="ECO:0000256" key="2">
    <source>
        <dbReference type="ARBA" id="ARBA00004271"/>
    </source>
</evidence>
<evidence type="ECO:0000256" key="12">
    <source>
        <dbReference type="SAM" id="SignalP"/>
    </source>
</evidence>
<dbReference type="FunFam" id="3.40.50.200:FF:000006">
    <property type="entry name" value="Subtilisin-like protease SBT1.5"/>
    <property type="match status" value="1"/>
</dbReference>
<organism evidence="16 17">
    <name type="scientific">Rosa chinensis</name>
    <name type="common">China rose</name>
    <dbReference type="NCBI Taxonomy" id="74649"/>
    <lineage>
        <taxon>Eukaryota</taxon>
        <taxon>Viridiplantae</taxon>
        <taxon>Streptophyta</taxon>
        <taxon>Embryophyta</taxon>
        <taxon>Tracheophyta</taxon>
        <taxon>Spermatophyta</taxon>
        <taxon>Magnoliopsida</taxon>
        <taxon>eudicotyledons</taxon>
        <taxon>Gunneridae</taxon>
        <taxon>Pentapetalae</taxon>
        <taxon>rosids</taxon>
        <taxon>fabids</taxon>
        <taxon>Rosales</taxon>
        <taxon>Rosaceae</taxon>
        <taxon>Rosoideae</taxon>
        <taxon>Rosoideae incertae sedis</taxon>
        <taxon>Rosa</taxon>
    </lineage>
</organism>
<keyword evidence="17" id="KW-1185">Reference proteome</keyword>
<evidence type="ECO:0000256" key="11">
    <source>
        <dbReference type="PROSITE-ProRule" id="PRU01240"/>
    </source>
</evidence>
<evidence type="ECO:0000256" key="3">
    <source>
        <dbReference type="ARBA" id="ARBA00011073"/>
    </source>
</evidence>
<dbReference type="EMBL" id="PDCK01000045">
    <property type="protein sequence ID" value="PRQ16749.1"/>
    <property type="molecule type" value="Genomic_DNA"/>
</dbReference>
<dbReference type="InterPro" id="IPR000209">
    <property type="entry name" value="Peptidase_S8/S53_dom"/>
</dbReference>
<sequence length="781" mass="83021">MTSPISSVVLGFLLCLLCVLNDQGISITVAAAKTNSRVHIVYLGERQHDNPKLITDSHHDLLATVVGSKSLASELMVYSYRHGFSGFAAKLTEAQAQECAELPDVVRVIPNTLYKLQTTRSWDFLGLSPHSPSSNILPSSNMGDGVIVGVLDTGIWPESKSFNEEGLGPVPSHWKGICESGEKFNATLHCNRKIIGARWFNDGILAEYGQPLNTSERTEFMSPRDAHGHGTHTASTAAGSFVTNVSYKGLGHGTVRGGAPNARLAVYKVCWNVLGGQCSGADMLKAFDEAIHDGVDVLSLSIGGSVPLYSDVDERDGIATGSFHAVARGITVVCAAANDGPSAQTVQNTSPWIITVAASTTDRAFPTSITLGNNKTFLGQAMFTGLEIGFTSLIYPESGGLEPTATGVCESLSLNKTMVSGKVVLCFTSLGRRRAVTSASAAVKEAGGVGLIVAKNPTDGLYPCSDDFPCIEVDYEIGTRIVFYIRSTRYPLVKLNRSKTIAGKPILARVAYFSSRGPNSAAPAILKPDIAAPGVNILAATSPLDSFVDAGYVMHSGTSMATPHVSGIVALLKALHPNWSPAAIRSALVTSAWRNGPSGLPIFAEGSPQKLTNPFDFGGGIVHPNAAANPGLVYDMGAADYIHYLCAMGYNNSAISRLTGQTTTCPIMRPSILDINLPSITIPSLRHSITVTRTVTNVGDSKSVYEATIDPPLGTMVSVKPNPLVFNSTVQKLTFEITISTTHQMNTGYYFGSLTWTDRVHAVRIPLSVRTEFLQHFADGL</sequence>
<keyword evidence="7 12" id="KW-0732">Signal</keyword>
<reference evidence="16 17" key="1">
    <citation type="journal article" date="2018" name="Nat. Genet.">
        <title>The Rosa genome provides new insights in the design of modern roses.</title>
        <authorList>
            <person name="Bendahmane M."/>
        </authorList>
    </citation>
    <scope>NUCLEOTIDE SEQUENCE [LARGE SCALE GENOMIC DNA]</scope>
    <source>
        <strain evidence="17">cv. Old Blush</strain>
    </source>
</reference>
<dbReference type="Proteomes" id="UP000238479">
    <property type="component" value="Chromosome 7"/>
</dbReference>
<dbReference type="AlphaFoldDB" id="A0A2P6P495"/>
<feature type="chain" id="PRO_5015141931" evidence="12">
    <location>
        <begin position="25"/>
        <end position="781"/>
    </location>
</feature>